<dbReference type="PANTHER" id="PTHR43713">
    <property type="entry name" value="GLUTAMATE-1-SEMIALDEHYDE 2,1-AMINOMUTASE"/>
    <property type="match status" value="1"/>
</dbReference>
<dbReference type="SUPFAM" id="SSF53383">
    <property type="entry name" value="PLP-dependent transferases"/>
    <property type="match status" value="1"/>
</dbReference>
<dbReference type="STRING" id="517418.Ctha_2091"/>
<evidence type="ECO:0000256" key="1">
    <source>
        <dbReference type="ARBA" id="ARBA00001933"/>
    </source>
</evidence>
<evidence type="ECO:0000313" key="5">
    <source>
        <dbReference type="Proteomes" id="UP000001208"/>
    </source>
</evidence>
<dbReference type="eggNOG" id="COG0001">
    <property type="taxonomic scope" value="Bacteria"/>
</dbReference>
<dbReference type="InterPro" id="IPR015421">
    <property type="entry name" value="PyrdxlP-dep_Trfase_major"/>
</dbReference>
<keyword evidence="4" id="KW-0808">Transferase</keyword>
<reference evidence="4 5" key="1">
    <citation type="submission" date="2008-06" db="EMBL/GenBank/DDBJ databases">
        <title>Complete sequence of Chloroherpeton thalassium ATCC 35110.</title>
        <authorList>
            <consortium name="US DOE Joint Genome Institute"/>
            <person name="Lucas S."/>
            <person name="Copeland A."/>
            <person name="Lapidus A."/>
            <person name="Glavina del Rio T."/>
            <person name="Dalin E."/>
            <person name="Tice H."/>
            <person name="Bruce D."/>
            <person name="Goodwin L."/>
            <person name="Pitluck S."/>
            <person name="Schmutz J."/>
            <person name="Larimer F."/>
            <person name="Land M."/>
            <person name="Hauser L."/>
            <person name="Kyrpides N."/>
            <person name="Mikhailova N."/>
            <person name="Liu Z."/>
            <person name="Li T."/>
            <person name="Zhao F."/>
            <person name="Overmann J."/>
            <person name="Bryant D.A."/>
            <person name="Richardson P."/>
        </authorList>
    </citation>
    <scope>NUCLEOTIDE SEQUENCE [LARGE SCALE GENOMIC DNA]</scope>
    <source>
        <strain evidence="5">ATCC 35110 / GB-78</strain>
    </source>
</reference>
<dbReference type="EMBL" id="CP001100">
    <property type="protein sequence ID" value="ACF14543.1"/>
    <property type="molecule type" value="Genomic_DNA"/>
</dbReference>
<dbReference type="KEGG" id="cts:Ctha_2091"/>
<dbReference type="Pfam" id="PF00202">
    <property type="entry name" value="Aminotran_3"/>
    <property type="match status" value="1"/>
</dbReference>
<proteinExistence type="inferred from homology"/>
<protein>
    <submittedName>
        <fullName evidence="4">Aminotransferase class-III</fullName>
    </submittedName>
</protein>
<evidence type="ECO:0000313" key="4">
    <source>
        <dbReference type="EMBL" id="ACF14543.1"/>
    </source>
</evidence>
<dbReference type="GO" id="GO:0030170">
    <property type="term" value="F:pyridoxal phosphate binding"/>
    <property type="evidence" value="ECO:0007669"/>
    <property type="project" value="InterPro"/>
</dbReference>
<dbReference type="InterPro" id="IPR005814">
    <property type="entry name" value="Aminotrans_3"/>
</dbReference>
<dbReference type="Proteomes" id="UP000001208">
    <property type="component" value="Chromosome"/>
</dbReference>
<dbReference type="Gene3D" id="3.40.640.10">
    <property type="entry name" value="Type I PLP-dependent aspartate aminotransferase-like (Major domain)"/>
    <property type="match status" value="1"/>
</dbReference>
<dbReference type="RefSeq" id="WP_012500626.1">
    <property type="nucleotide sequence ID" value="NC_011026.1"/>
</dbReference>
<dbReference type="AlphaFoldDB" id="B3QVE3"/>
<accession>B3QVE3</accession>
<dbReference type="GO" id="GO:0008483">
    <property type="term" value="F:transaminase activity"/>
    <property type="evidence" value="ECO:0007669"/>
    <property type="project" value="UniProtKB-KW"/>
</dbReference>
<dbReference type="HOGENOM" id="CLU_016922_1_4_10"/>
<organism evidence="4 5">
    <name type="scientific">Chloroherpeton thalassium (strain ATCC 35110 / GB-78)</name>
    <dbReference type="NCBI Taxonomy" id="517418"/>
    <lineage>
        <taxon>Bacteria</taxon>
        <taxon>Pseudomonadati</taxon>
        <taxon>Chlorobiota</taxon>
        <taxon>Chlorobiia</taxon>
        <taxon>Chlorobiales</taxon>
        <taxon>Chloroherpetonaceae</taxon>
        <taxon>Chloroherpeton</taxon>
    </lineage>
</organism>
<dbReference type="PANTHER" id="PTHR43713:SF3">
    <property type="entry name" value="GLUTAMATE-1-SEMIALDEHYDE 2,1-AMINOMUTASE 1, CHLOROPLASTIC-RELATED"/>
    <property type="match status" value="1"/>
</dbReference>
<evidence type="ECO:0000256" key="3">
    <source>
        <dbReference type="RuleBase" id="RU003560"/>
    </source>
</evidence>
<evidence type="ECO:0000256" key="2">
    <source>
        <dbReference type="ARBA" id="ARBA00022898"/>
    </source>
</evidence>
<sequence length="446" mass="49636">MPNTVSFNENYPVITVSDEYYKRALGLIPALTQTLAKGPGQYVKGVAPKFVKKGKGAHVWDVDGNEYIDFNMAIGPLSLGYAYETVDNAIKAQLEDGITFSLIHPLEVEVAELVREVVPNAEMVRYSKTGADVTSAAIRLARAYTGRTKVLCCGYHGWHDWYISVTDRNKGIPDKAQELTFTINYNDIDSVIESIDEDIACIILEPIVFEAPKDNFLHKLREVCDKNGILLIFDEMWTGFRLALGGAQEYFGVRADLICFSKAVANGMPISILTGRKDIMQLCEKDIFFFTTFGGEALSLAATKATITELRDKKVPEYLATKGKILKDGYNAIAAELGMDYTSCSGFNCRTIMTFDAKAGNPLEMKSLVQQEMIKRGVLWGGFHNMSYSHTDADIEYTLSVYKEVLPILKKAVDEGNVKGYLKGEPVEPVFRKTSNFHTKPKQKKA</sequence>
<dbReference type="InterPro" id="IPR015424">
    <property type="entry name" value="PyrdxlP-dep_Trfase"/>
</dbReference>
<keyword evidence="5" id="KW-1185">Reference proteome</keyword>
<dbReference type="InterPro" id="IPR015422">
    <property type="entry name" value="PyrdxlP-dep_Trfase_small"/>
</dbReference>
<comment type="similarity">
    <text evidence="3">Belongs to the class-III pyridoxal-phosphate-dependent aminotransferase family.</text>
</comment>
<name>B3QVE3_CHLT3</name>
<dbReference type="OrthoDB" id="9807885at2"/>
<gene>
    <name evidence="4" type="ordered locus">Ctha_2091</name>
</gene>
<keyword evidence="4" id="KW-0032">Aminotransferase</keyword>
<dbReference type="Gene3D" id="3.90.1150.10">
    <property type="entry name" value="Aspartate Aminotransferase, domain 1"/>
    <property type="match status" value="1"/>
</dbReference>
<keyword evidence="2 3" id="KW-0663">Pyridoxal phosphate</keyword>
<comment type="cofactor">
    <cofactor evidence="1">
        <name>pyridoxal 5'-phosphate</name>
        <dbReference type="ChEBI" id="CHEBI:597326"/>
    </cofactor>
</comment>
<dbReference type="CDD" id="cd00610">
    <property type="entry name" value="OAT_like"/>
    <property type="match status" value="1"/>
</dbReference>